<dbReference type="GO" id="GO:0004364">
    <property type="term" value="F:glutathione transferase activity"/>
    <property type="evidence" value="ECO:0007669"/>
    <property type="project" value="UniProtKB-EC"/>
</dbReference>
<dbReference type="CDD" id="cd03058">
    <property type="entry name" value="GST_N_Tau"/>
    <property type="match status" value="1"/>
</dbReference>
<comment type="similarity">
    <text evidence="3">Belongs to the GST superfamily. Tau family.</text>
</comment>
<feature type="domain" description="GST C-terminal" evidence="6">
    <location>
        <begin position="166"/>
        <end position="293"/>
    </location>
</feature>
<evidence type="ECO:0000259" key="5">
    <source>
        <dbReference type="PROSITE" id="PS50404"/>
    </source>
</evidence>
<dbReference type="SUPFAM" id="SSF47616">
    <property type="entry name" value="GST C-terminal domain-like"/>
    <property type="match status" value="1"/>
</dbReference>
<dbReference type="PROSITE" id="PS50404">
    <property type="entry name" value="GST_NTER"/>
    <property type="match status" value="1"/>
</dbReference>
<dbReference type="InterPro" id="IPR036282">
    <property type="entry name" value="Glutathione-S-Trfase_C_sf"/>
</dbReference>
<feature type="domain" description="GST N-terminal" evidence="5">
    <location>
        <begin position="80"/>
        <end position="159"/>
    </location>
</feature>
<evidence type="ECO:0000256" key="4">
    <source>
        <dbReference type="ARBA" id="ARBA00047960"/>
    </source>
</evidence>
<comment type="catalytic activity">
    <reaction evidence="4">
        <text>RX + glutathione = an S-substituted glutathione + a halide anion + H(+)</text>
        <dbReference type="Rhea" id="RHEA:16437"/>
        <dbReference type="ChEBI" id="CHEBI:15378"/>
        <dbReference type="ChEBI" id="CHEBI:16042"/>
        <dbReference type="ChEBI" id="CHEBI:17792"/>
        <dbReference type="ChEBI" id="CHEBI:57925"/>
        <dbReference type="ChEBI" id="CHEBI:90779"/>
        <dbReference type="EC" id="2.5.1.18"/>
    </reaction>
</comment>
<evidence type="ECO:0000256" key="2">
    <source>
        <dbReference type="ARBA" id="ARBA00022679"/>
    </source>
</evidence>
<dbReference type="InterPro" id="IPR045074">
    <property type="entry name" value="GST_C_Tau"/>
</dbReference>
<dbReference type="Pfam" id="PF02798">
    <property type="entry name" value="GST_N"/>
    <property type="match status" value="1"/>
</dbReference>
<evidence type="ECO:0000313" key="7">
    <source>
        <dbReference type="Proteomes" id="UP000504607"/>
    </source>
</evidence>
<name>A0A6I9QMJ1_ELAGV</name>
<dbReference type="FunCoup" id="A0A6I9QMJ1">
    <property type="interactions" value="424"/>
</dbReference>
<keyword evidence="2" id="KW-0808">Transferase</keyword>
<gene>
    <name evidence="8" type="primary">LOC105037855</name>
</gene>
<dbReference type="EC" id="2.5.1.18" evidence="1"/>
<dbReference type="Pfam" id="PF00043">
    <property type="entry name" value="GST_C"/>
    <property type="match status" value="1"/>
</dbReference>
<dbReference type="OrthoDB" id="4951845at2759"/>
<dbReference type="SFLD" id="SFLDG01152">
    <property type="entry name" value="Main.3:_Omega-_and_Tau-like"/>
    <property type="match status" value="1"/>
</dbReference>
<sequence>MMASLAPPSNPSRNLVTNPRTKAPFQIAKTHPISDLLLPFRSIHTQLKLSTGTTSEKRLTTAQAVSERVEEGTTMAQGGENVKLLGAWASPFVIRTRIALNLKGVDYEFLEEVFGVKSELLLESNPVYKKIPVLIHDGKPVCESMIIVQYIDEVWATKAPAILPADPYDRALHRFWAYYVDDKLFPSVSAISRAQTEEAKAEAMEQVFAGLKLLEEAFQKCSKGKGFFGGDTIGYVDIALGCILAWLKATENMTGIKFFDEAKTPLLAQWVERFCANDAVRGVMPETDKMVEFAKMLQAKFKAAASAK</sequence>
<dbReference type="InterPro" id="IPR004045">
    <property type="entry name" value="Glutathione_S-Trfase_N"/>
</dbReference>
<dbReference type="GO" id="GO:0005737">
    <property type="term" value="C:cytoplasm"/>
    <property type="evidence" value="ECO:0007669"/>
    <property type="project" value="TreeGrafter"/>
</dbReference>
<evidence type="ECO:0000256" key="3">
    <source>
        <dbReference type="ARBA" id="ARBA00025743"/>
    </source>
</evidence>
<protein>
    <recommendedName>
        <fullName evidence="1">glutathione transferase</fullName>
        <ecNumber evidence="1">2.5.1.18</ecNumber>
    </recommendedName>
</protein>
<dbReference type="InterPro" id="IPR040079">
    <property type="entry name" value="Glutathione_S-Trfase"/>
</dbReference>
<dbReference type="Proteomes" id="UP000504607">
    <property type="component" value="Unplaced"/>
</dbReference>
<dbReference type="RefSeq" id="XP_010911772.1">
    <property type="nucleotide sequence ID" value="XM_010913470.2"/>
</dbReference>
<dbReference type="PROSITE" id="PS50405">
    <property type="entry name" value="GST_CTER"/>
    <property type="match status" value="1"/>
</dbReference>
<dbReference type="SFLD" id="SFLDG00358">
    <property type="entry name" value="Main_(cytGST)"/>
    <property type="match status" value="1"/>
</dbReference>
<dbReference type="Gene3D" id="3.40.30.10">
    <property type="entry name" value="Glutaredoxin"/>
    <property type="match status" value="1"/>
</dbReference>
<keyword evidence="7" id="KW-1185">Reference proteome</keyword>
<dbReference type="CDD" id="cd03185">
    <property type="entry name" value="GST_C_Tau"/>
    <property type="match status" value="1"/>
</dbReference>
<proteinExistence type="inferred from homology"/>
<dbReference type="Gene3D" id="1.20.1050.10">
    <property type="match status" value="1"/>
</dbReference>
<evidence type="ECO:0000256" key="1">
    <source>
        <dbReference type="ARBA" id="ARBA00012452"/>
    </source>
</evidence>
<dbReference type="SFLD" id="SFLDS00019">
    <property type="entry name" value="Glutathione_Transferase_(cytos"/>
    <property type="match status" value="1"/>
</dbReference>
<dbReference type="InterPro" id="IPR010987">
    <property type="entry name" value="Glutathione-S-Trfase_C-like"/>
</dbReference>
<dbReference type="AlphaFoldDB" id="A0A6I9QMJ1"/>
<dbReference type="GO" id="GO:0006749">
    <property type="term" value="P:glutathione metabolic process"/>
    <property type="evidence" value="ECO:0007669"/>
    <property type="project" value="InterPro"/>
</dbReference>
<dbReference type="SUPFAM" id="SSF52833">
    <property type="entry name" value="Thioredoxin-like"/>
    <property type="match status" value="1"/>
</dbReference>
<dbReference type="InterPro" id="IPR036249">
    <property type="entry name" value="Thioredoxin-like_sf"/>
</dbReference>
<organism evidence="7 8">
    <name type="scientific">Elaeis guineensis var. tenera</name>
    <name type="common">Oil palm</name>
    <dbReference type="NCBI Taxonomy" id="51953"/>
    <lineage>
        <taxon>Eukaryota</taxon>
        <taxon>Viridiplantae</taxon>
        <taxon>Streptophyta</taxon>
        <taxon>Embryophyta</taxon>
        <taxon>Tracheophyta</taxon>
        <taxon>Spermatophyta</taxon>
        <taxon>Magnoliopsida</taxon>
        <taxon>Liliopsida</taxon>
        <taxon>Arecaceae</taxon>
        <taxon>Arecoideae</taxon>
        <taxon>Cocoseae</taxon>
        <taxon>Elaeidinae</taxon>
        <taxon>Elaeis</taxon>
    </lineage>
</organism>
<dbReference type="InParanoid" id="A0A6I9QMJ1"/>
<dbReference type="GO" id="GO:0009407">
    <property type="term" value="P:toxin catabolic process"/>
    <property type="evidence" value="ECO:0007669"/>
    <property type="project" value="UniProtKB-ARBA"/>
</dbReference>
<evidence type="ECO:0000259" key="6">
    <source>
        <dbReference type="PROSITE" id="PS50405"/>
    </source>
</evidence>
<dbReference type="PANTHER" id="PTHR11260">
    <property type="entry name" value="GLUTATHIONE S-TRANSFERASE, GST, SUPERFAMILY, GST DOMAIN CONTAINING"/>
    <property type="match status" value="1"/>
</dbReference>
<dbReference type="FunFam" id="3.40.30.10:FF:000044">
    <property type="entry name" value="Glutathione S-transferase GSTU6"/>
    <property type="match status" value="1"/>
</dbReference>
<dbReference type="InterPro" id="IPR004046">
    <property type="entry name" value="GST_C"/>
</dbReference>
<accession>A0A6I9QMJ1</accession>
<dbReference type="FunFam" id="1.20.1050.10:FF:000016">
    <property type="entry name" value="Glutathione S-transferase U9"/>
    <property type="match status" value="1"/>
</dbReference>
<reference evidence="8" key="1">
    <citation type="submission" date="2025-08" db="UniProtKB">
        <authorList>
            <consortium name="RefSeq"/>
        </authorList>
    </citation>
    <scope>IDENTIFICATION</scope>
</reference>
<dbReference type="PANTHER" id="PTHR11260:SF615">
    <property type="entry name" value="GLUTATHIONE S-TRANSFERASE U17"/>
    <property type="match status" value="1"/>
</dbReference>
<dbReference type="InterPro" id="IPR045073">
    <property type="entry name" value="Omega/Tau-like"/>
</dbReference>
<evidence type="ECO:0000313" key="8">
    <source>
        <dbReference type="RefSeq" id="XP_010911772.1"/>
    </source>
</evidence>